<accession>A0A3P7N637</accession>
<evidence type="ECO:0000256" key="2">
    <source>
        <dbReference type="RuleBase" id="RU000411"/>
    </source>
</evidence>
<dbReference type="GO" id="GO:0004867">
    <property type="term" value="F:serine-type endopeptidase inhibitor activity"/>
    <property type="evidence" value="ECO:0007669"/>
    <property type="project" value="InterPro"/>
</dbReference>
<comment type="similarity">
    <text evidence="1 2">Belongs to the serpin family.</text>
</comment>
<dbReference type="Pfam" id="PF00079">
    <property type="entry name" value="Serpin"/>
    <property type="match status" value="1"/>
</dbReference>
<dbReference type="Proteomes" id="UP000281553">
    <property type="component" value="Unassembled WGS sequence"/>
</dbReference>
<proteinExistence type="inferred from homology"/>
<protein>
    <recommendedName>
        <fullName evidence="3">Serpin domain-containing protein</fullName>
    </recommendedName>
</protein>
<dbReference type="Gene3D" id="3.30.497.10">
    <property type="entry name" value="Antithrombin, subunit I, domain 2"/>
    <property type="match status" value="1"/>
</dbReference>
<name>A0A3P7N637_DIBLA</name>
<evidence type="ECO:0000256" key="1">
    <source>
        <dbReference type="ARBA" id="ARBA00009500"/>
    </source>
</evidence>
<evidence type="ECO:0000259" key="3">
    <source>
        <dbReference type="SMART" id="SM00093"/>
    </source>
</evidence>
<evidence type="ECO:0000313" key="5">
    <source>
        <dbReference type="Proteomes" id="UP000281553"/>
    </source>
</evidence>
<evidence type="ECO:0000313" key="4">
    <source>
        <dbReference type="EMBL" id="VDN37964.1"/>
    </source>
</evidence>
<dbReference type="InterPro" id="IPR000215">
    <property type="entry name" value="Serpin_fam"/>
</dbReference>
<sequence>MMYKNMENAMYCDFGDMNAKAICLSFKDSKLRMFILLPNQEDGLPQLLKKLFTVGPTANGCGDQRFLEMFLSSMHYGTREVHLYLPRFKIGEGEPSMDLIPSMMKLGVSKIFDDTVADFSGLTDISGLYVSSIYHCAVLEVNEEGAEAAAATGIGMAFRSRHIAPPPVEFKVTHPFVIAIADNAGTPLFLGHVSDPK</sequence>
<dbReference type="OrthoDB" id="671595at2759"/>
<dbReference type="GO" id="GO:0005615">
    <property type="term" value="C:extracellular space"/>
    <property type="evidence" value="ECO:0007669"/>
    <property type="project" value="InterPro"/>
</dbReference>
<dbReference type="EMBL" id="UYRU01092144">
    <property type="protein sequence ID" value="VDN37964.1"/>
    <property type="molecule type" value="Genomic_DNA"/>
</dbReference>
<dbReference type="InterPro" id="IPR042178">
    <property type="entry name" value="Serpin_sf_1"/>
</dbReference>
<feature type="domain" description="Serpin" evidence="3">
    <location>
        <begin position="2"/>
        <end position="196"/>
    </location>
</feature>
<organism evidence="4 5">
    <name type="scientific">Dibothriocephalus latus</name>
    <name type="common">Fish tapeworm</name>
    <name type="synonym">Diphyllobothrium latum</name>
    <dbReference type="NCBI Taxonomy" id="60516"/>
    <lineage>
        <taxon>Eukaryota</taxon>
        <taxon>Metazoa</taxon>
        <taxon>Spiralia</taxon>
        <taxon>Lophotrochozoa</taxon>
        <taxon>Platyhelminthes</taxon>
        <taxon>Cestoda</taxon>
        <taxon>Eucestoda</taxon>
        <taxon>Diphyllobothriidea</taxon>
        <taxon>Diphyllobothriidae</taxon>
        <taxon>Dibothriocephalus</taxon>
    </lineage>
</organism>
<dbReference type="PANTHER" id="PTHR11461">
    <property type="entry name" value="SERINE PROTEASE INHIBITOR, SERPIN"/>
    <property type="match status" value="1"/>
</dbReference>
<dbReference type="PANTHER" id="PTHR11461:SF211">
    <property type="entry name" value="GH10112P-RELATED"/>
    <property type="match status" value="1"/>
</dbReference>
<dbReference type="SMART" id="SM00093">
    <property type="entry name" value="SERPIN"/>
    <property type="match status" value="1"/>
</dbReference>
<dbReference type="SUPFAM" id="SSF56574">
    <property type="entry name" value="Serpins"/>
    <property type="match status" value="1"/>
</dbReference>
<dbReference type="AlphaFoldDB" id="A0A3P7N637"/>
<dbReference type="InterPro" id="IPR023796">
    <property type="entry name" value="Serpin_dom"/>
</dbReference>
<keyword evidence="5" id="KW-1185">Reference proteome</keyword>
<dbReference type="Gene3D" id="2.30.39.10">
    <property type="entry name" value="Alpha-1-antitrypsin, domain 1"/>
    <property type="match status" value="1"/>
</dbReference>
<dbReference type="InterPro" id="IPR036186">
    <property type="entry name" value="Serpin_sf"/>
</dbReference>
<gene>
    <name evidence="4" type="ORF">DILT_LOCUS17484</name>
</gene>
<reference evidence="4 5" key="1">
    <citation type="submission" date="2018-11" db="EMBL/GenBank/DDBJ databases">
        <authorList>
            <consortium name="Pathogen Informatics"/>
        </authorList>
    </citation>
    <scope>NUCLEOTIDE SEQUENCE [LARGE SCALE GENOMIC DNA]</scope>
</reference>
<dbReference type="InterPro" id="IPR042185">
    <property type="entry name" value="Serpin_sf_2"/>
</dbReference>